<dbReference type="InterPro" id="IPR018247">
    <property type="entry name" value="EF_Hand_1_Ca_BS"/>
</dbReference>
<dbReference type="PANTHER" id="PTHR23048">
    <property type="entry name" value="MYOSIN LIGHT CHAIN 1, 3"/>
    <property type="match status" value="1"/>
</dbReference>
<keyword evidence="3" id="KW-0106">Calcium</keyword>
<name>F6SI13_MONDO</name>
<dbReference type="HOGENOM" id="CLU_061288_18_2_1"/>
<dbReference type="CDD" id="cd00051">
    <property type="entry name" value="EFh"/>
    <property type="match status" value="2"/>
</dbReference>
<keyword evidence="2" id="KW-0677">Repeat</keyword>
<evidence type="ECO:0000256" key="1">
    <source>
        <dbReference type="ARBA" id="ARBA00022723"/>
    </source>
</evidence>
<dbReference type="OMA" id="NTIDCSE"/>
<dbReference type="eggNOG" id="KOG0028">
    <property type="taxonomic scope" value="Eukaryota"/>
</dbReference>
<dbReference type="GO" id="GO:0005813">
    <property type="term" value="C:centrosome"/>
    <property type="evidence" value="ECO:0000318"/>
    <property type="project" value="GO_Central"/>
</dbReference>
<dbReference type="GO" id="GO:0000226">
    <property type="term" value="P:microtubule cytoskeleton organization"/>
    <property type="evidence" value="ECO:0000318"/>
    <property type="project" value="GO_Central"/>
</dbReference>
<dbReference type="GO" id="GO:0005509">
    <property type="term" value="F:calcium ion binding"/>
    <property type="evidence" value="ECO:0000318"/>
    <property type="project" value="GO_Central"/>
</dbReference>
<dbReference type="FunFam" id="1.10.238.10:FF:000077">
    <property type="entry name" value="Centrin 1"/>
    <property type="match status" value="1"/>
</dbReference>
<keyword evidence="1" id="KW-0479">Metal-binding</keyword>
<dbReference type="Ensembl" id="ENSMODT00000024482.4">
    <property type="protein sequence ID" value="ENSMODP00000024055.4"/>
    <property type="gene ID" value="ENSMODG00000019272.4"/>
</dbReference>
<reference evidence="6" key="3">
    <citation type="submission" date="2025-09" db="UniProtKB">
        <authorList>
            <consortium name="Ensembl"/>
        </authorList>
    </citation>
    <scope>IDENTIFICATION</scope>
</reference>
<protein>
    <recommendedName>
        <fullName evidence="5">EF-hand domain-containing protein</fullName>
    </recommendedName>
</protein>
<evidence type="ECO:0000256" key="3">
    <source>
        <dbReference type="ARBA" id="ARBA00022837"/>
    </source>
</evidence>
<evidence type="ECO:0000313" key="6">
    <source>
        <dbReference type="Ensembl" id="ENSMODP00000024055.4"/>
    </source>
</evidence>
<evidence type="ECO:0000259" key="5">
    <source>
        <dbReference type="PROSITE" id="PS50222"/>
    </source>
</evidence>
<feature type="domain" description="EF-hand" evidence="5">
    <location>
        <begin position="58"/>
        <end position="93"/>
    </location>
</feature>
<sequence>MPYLRASVLRNMLDNKRDTKEEQAEKIRAAFELFEEDGSRTISVRNLPIAMRPLGFRPDRKEVEQLKAELDKEGSGKVHFSDFLALMTKKMAERNVEEEIQKAFPFFDDEDTGTITLKSLKRVASELGEKVSEEELQDMIDHADLNGDGEVDPHELLSVIKKARKNSMVRDYNYINSLVESAYVQVGEHNTRSVPERPTFLPPLHTCLRTSVTSSTPLPSSPRDICCLHSKAWALFSPGRQRKRE</sequence>
<dbReference type="Bgee" id="ENSMODG00000019272">
    <property type="expression patterns" value="Expressed in spermatid and 3 other cell types or tissues"/>
</dbReference>
<evidence type="ECO:0000256" key="2">
    <source>
        <dbReference type="ARBA" id="ARBA00022737"/>
    </source>
</evidence>
<dbReference type="GeneTree" id="ENSGT00940000157209"/>
<dbReference type="Proteomes" id="UP000002280">
    <property type="component" value="Chromosome 3"/>
</dbReference>
<dbReference type="InterPro" id="IPR050230">
    <property type="entry name" value="CALM/Myosin/TropC-like"/>
</dbReference>
<dbReference type="AlphaFoldDB" id="F6SI13"/>
<dbReference type="GO" id="GO:0005634">
    <property type="term" value="C:nucleus"/>
    <property type="evidence" value="ECO:0000318"/>
    <property type="project" value="GO_Central"/>
</dbReference>
<dbReference type="InterPro" id="IPR002048">
    <property type="entry name" value="EF_hand_dom"/>
</dbReference>
<feature type="coiled-coil region" evidence="4">
    <location>
        <begin position="10"/>
        <end position="37"/>
    </location>
</feature>
<dbReference type="SMART" id="SM00054">
    <property type="entry name" value="EFh"/>
    <property type="match status" value="4"/>
</dbReference>
<feature type="domain" description="EF-hand" evidence="5">
    <location>
        <begin position="95"/>
        <end position="130"/>
    </location>
</feature>
<feature type="domain" description="EF-hand" evidence="5">
    <location>
        <begin position="131"/>
        <end position="166"/>
    </location>
</feature>
<proteinExistence type="predicted"/>
<dbReference type="PROSITE" id="PS50222">
    <property type="entry name" value="EF_HAND_2"/>
    <property type="match status" value="4"/>
</dbReference>
<dbReference type="Pfam" id="PF13499">
    <property type="entry name" value="EF-hand_7"/>
    <property type="match status" value="2"/>
</dbReference>
<keyword evidence="7" id="KW-1185">Reference proteome</keyword>
<evidence type="ECO:0000313" key="7">
    <source>
        <dbReference type="Proteomes" id="UP000002280"/>
    </source>
</evidence>
<evidence type="ECO:0000256" key="4">
    <source>
        <dbReference type="SAM" id="Coils"/>
    </source>
</evidence>
<dbReference type="GO" id="GO:0005814">
    <property type="term" value="C:centriole"/>
    <property type="evidence" value="ECO:0000318"/>
    <property type="project" value="GO_Central"/>
</dbReference>
<dbReference type="STRING" id="13616.ENSMODP00000024055"/>
<dbReference type="InterPro" id="IPR011992">
    <property type="entry name" value="EF-hand-dom_pair"/>
</dbReference>
<accession>F6SI13</accession>
<reference evidence="6" key="2">
    <citation type="submission" date="2025-08" db="UniProtKB">
        <authorList>
            <consortium name="Ensembl"/>
        </authorList>
    </citation>
    <scope>IDENTIFICATION</scope>
</reference>
<keyword evidence="4" id="KW-0175">Coiled coil</keyword>
<dbReference type="PANTHER" id="PTHR23048:SF59">
    <property type="entry name" value="EF-HAND SUPERFAMILY PROTEIN"/>
    <property type="match status" value="1"/>
</dbReference>
<dbReference type="SUPFAM" id="SSF47473">
    <property type="entry name" value="EF-hand"/>
    <property type="match status" value="1"/>
</dbReference>
<dbReference type="GO" id="GO:0007099">
    <property type="term" value="P:centriole replication"/>
    <property type="evidence" value="ECO:0000318"/>
    <property type="project" value="GO_Central"/>
</dbReference>
<organism evidence="6 7">
    <name type="scientific">Monodelphis domestica</name>
    <name type="common">Gray short-tailed opossum</name>
    <dbReference type="NCBI Taxonomy" id="13616"/>
    <lineage>
        <taxon>Eukaryota</taxon>
        <taxon>Metazoa</taxon>
        <taxon>Chordata</taxon>
        <taxon>Craniata</taxon>
        <taxon>Vertebrata</taxon>
        <taxon>Euteleostomi</taxon>
        <taxon>Mammalia</taxon>
        <taxon>Metatheria</taxon>
        <taxon>Didelphimorphia</taxon>
        <taxon>Didelphidae</taxon>
        <taxon>Monodelphis</taxon>
    </lineage>
</organism>
<feature type="domain" description="EF-hand" evidence="5">
    <location>
        <begin position="22"/>
        <end position="57"/>
    </location>
</feature>
<reference evidence="6 7" key="1">
    <citation type="journal article" date="2007" name="Nature">
        <title>Genome of the marsupial Monodelphis domestica reveals innovation in non-coding sequences.</title>
        <authorList>
            <person name="Mikkelsen T.S."/>
            <person name="Wakefield M.J."/>
            <person name="Aken B."/>
            <person name="Amemiya C.T."/>
            <person name="Chang J.L."/>
            <person name="Duke S."/>
            <person name="Garber M."/>
            <person name="Gentles A.J."/>
            <person name="Goodstadt L."/>
            <person name="Heger A."/>
            <person name="Jurka J."/>
            <person name="Kamal M."/>
            <person name="Mauceli E."/>
            <person name="Searle S.M."/>
            <person name="Sharpe T."/>
            <person name="Baker M.L."/>
            <person name="Batzer M.A."/>
            <person name="Benos P.V."/>
            <person name="Belov K."/>
            <person name="Clamp M."/>
            <person name="Cook A."/>
            <person name="Cuff J."/>
            <person name="Das R."/>
            <person name="Davidow L."/>
            <person name="Deakin J.E."/>
            <person name="Fazzari M.J."/>
            <person name="Glass J.L."/>
            <person name="Grabherr M."/>
            <person name="Greally J.M."/>
            <person name="Gu W."/>
            <person name="Hore T.A."/>
            <person name="Huttley G.A."/>
            <person name="Kleber M."/>
            <person name="Jirtle R.L."/>
            <person name="Koina E."/>
            <person name="Lee J.T."/>
            <person name="Mahony S."/>
            <person name="Marra M.A."/>
            <person name="Miller R.D."/>
            <person name="Nicholls R.D."/>
            <person name="Oda M."/>
            <person name="Papenfuss A.T."/>
            <person name="Parra Z.E."/>
            <person name="Pollock D.D."/>
            <person name="Ray D.A."/>
            <person name="Schein J.E."/>
            <person name="Speed T.P."/>
            <person name="Thompson K."/>
            <person name="VandeBerg J.L."/>
            <person name="Wade C.M."/>
            <person name="Walker J.A."/>
            <person name="Waters P.D."/>
            <person name="Webber C."/>
            <person name="Weidman J.R."/>
            <person name="Xie X."/>
            <person name="Zody M.C."/>
            <person name="Baldwin J."/>
            <person name="Abdouelleil A."/>
            <person name="Abdulkadir J."/>
            <person name="Abebe A."/>
            <person name="Abera B."/>
            <person name="Abreu J."/>
            <person name="Acer S.C."/>
            <person name="Aftuck L."/>
            <person name="Alexander A."/>
            <person name="An P."/>
            <person name="Anderson E."/>
            <person name="Anderson S."/>
            <person name="Arachi H."/>
            <person name="Azer M."/>
            <person name="Bachantsang P."/>
            <person name="Barry A."/>
            <person name="Bayul T."/>
            <person name="Berlin A."/>
            <person name="Bessette D."/>
            <person name="Bloom T."/>
            <person name="Bloom T."/>
            <person name="Boguslavskiy L."/>
            <person name="Bonnet C."/>
            <person name="Boukhgalter B."/>
            <person name="Bourzgui I."/>
            <person name="Brown A."/>
            <person name="Cahill P."/>
            <person name="Channer S."/>
            <person name="Cheshatsang Y."/>
            <person name="Chuda L."/>
            <person name="Citroen M."/>
            <person name="Collymore A."/>
            <person name="Cooke P."/>
            <person name="Costello M."/>
            <person name="D'Aco K."/>
            <person name="Daza R."/>
            <person name="De Haan G."/>
            <person name="DeGray S."/>
            <person name="DeMaso C."/>
            <person name="Dhargay N."/>
            <person name="Dooley K."/>
            <person name="Dooley E."/>
            <person name="Doricent M."/>
            <person name="Dorje P."/>
            <person name="Dorjee K."/>
            <person name="Dupes A."/>
            <person name="Elong R."/>
            <person name="Falk J."/>
            <person name="Farina A."/>
            <person name="Faro S."/>
            <person name="Ferguson D."/>
            <person name="Fisher S."/>
            <person name="Foley C.D."/>
            <person name="Franke A."/>
            <person name="Friedrich D."/>
            <person name="Gadbois L."/>
            <person name="Gearin G."/>
            <person name="Gearin C.R."/>
            <person name="Giannoukos G."/>
            <person name="Goode T."/>
            <person name="Graham J."/>
            <person name="Grandbois E."/>
            <person name="Grewal S."/>
            <person name="Gyaltsen K."/>
            <person name="Hafez N."/>
            <person name="Hagos B."/>
            <person name="Hall J."/>
            <person name="Henson C."/>
            <person name="Hollinger A."/>
            <person name="Honan T."/>
            <person name="Huard M.D."/>
            <person name="Hughes L."/>
            <person name="Hurhula B."/>
            <person name="Husby M.E."/>
            <person name="Kamat A."/>
            <person name="Kanga B."/>
            <person name="Kashin S."/>
            <person name="Khazanovich D."/>
            <person name="Kisner P."/>
            <person name="Lance K."/>
            <person name="Lara M."/>
            <person name="Lee W."/>
            <person name="Lennon N."/>
            <person name="Letendre F."/>
            <person name="LeVine R."/>
            <person name="Lipovsky A."/>
            <person name="Liu X."/>
            <person name="Liu J."/>
            <person name="Liu S."/>
            <person name="Lokyitsang T."/>
            <person name="Lokyitsang Y."/>
            <person name="Lubonja R."/>
            <person name="Lui A."/>
            <person name="MacDonald P."/>
            <person name="Magnisalis V."/>
            <person name="Maru K."/>
            <person name="Matthews C."/>
            <person name="McCusker W."/>
            <person name="McDonough S."/>
            <person name="Mehta T."/>
            <person name="Meldrim J."/>
            <person name="Meneus L."/>
            <person name="Mihai O."/>
            <person name="Mihalev A."/>
            <person name="Mihova T."/>
            <person name="Mittelman R."/>
            <person name="Mlenga V."/>
            <person name="Montmayeur A."/>
            <person name="Mulrain L."/>
            <person name="Navidi A."/>
            <person name="Naylor J."/>
            <person name="Negash T."/>
            <person name="Nguyen T."/>
            <person name="Nguyen N."/>
            <person name="Nicol R."/>
            <person name="Norbu C."/>
            <person name="Norbu N."/>
            <person name="Novod N."/>
            <person name="O'Neill B."/>
            <person name="Osman S."/>
            <person name="Markiewicz E."/>
            <person name="Oyono O.L."/>
            <person name="Patti C."/>
            <person name="Phunkhang P."/>
            <person name="Pierre F."/>
            <person name="Priest M."/>
            <person name="Raghuraman S."/>
            <person name="Rege F."/>
            <person name="Reyes R."/>
            <person name="Rise C."/>
            <person name="Rogov P."/>
            <person name="Ross K."/>
            <person name="Ryan E."/>
            <person name="Settipalli S."/>
            <person name="Shea T."/>
            <person name="Sherpa N."/>
            <person name="Shi L."/>
            <person name="Shih D."/>
            <person name="Sparrow T."/>
            <person name="Spaulding J."/>
            <person name="Stalker J."/>
            <person name="Stange-Thomann N."/>
            <person name="Stavropoulos S."/>
            <person name="Stone C."/>
            <person name="Strader C."/>
            <person name="Tesfaye S."/>
            <person name="Thomson T."/>
            <person name="Thoulutsang Y."/>
            <person name="Thoulutsang D."/>
            <person name="Topham K."/>
            <person name="Topping I."/>
            <person name="Tsamla T."/>
            <person name="Vassiliev H."/>
            <person name="Vo A."/>
            <person name="Wangchuk T."/>
            <person name="Wangdi T."/>
            <person name="Weiand M."/>
            <person name="Wilkinson J."/>
            <person name="Wilson A."/>
            <person name="Yadav S."/>
            <person name="Young G."/>
            <person name="Yu Q."/>
            <person name="Zembek L."/>
            <person name="Zhong D."/>
            <person name="Zimmer A."/>
            <person name="Zwirko Z."/>
            <person name="Jaffe D.B."/>
            <person name="Alvarez P."/>
            <person name="Brockman W."/>
            <person name="Butler J."/>
            <person name="Chin C."/>
            <person name="Gnerre S."/>
            <person name="MacCallum I."/>
            <person name="Graves J.A."/>
            <person name="Ponting C.P."/>
            <person name="Breen M."/>
            <person name="Samollow P.B."/>
            <person name="Lander E.S."/>
            <person name="Lindblad-Toh K."/>
        </authorList>
    </citation>
    <scope>NUCLEOTIDE SEQUENCE [LARGE SCALE GENOMIC DNA]</scope>
</reference>
<dbReference type="PROSITE" id="PS00018">
    <property type="entry name" value="EF_HAND_1"/>
    <property type="match status" value="1"/>
</dbReference>
<dbReference type="Gene3D" id="1.10.238.10">
    <property type="entry name" value="EF-hand"/>
    <property type="match status" value="2"/>
</dbReference>
<dbReference type="InParanoid" id="F6SI13"/>